<name>A0A6N7L7S3_SINTE</name>
<organism evidence="8 9">
    <name type="scientific">Sinorhizobium terangae</name>
    <dbReference type="NCBI Taxonomy" id="110322"/>
    <lineage>
        <taxon>Bacteria</taxon>
        <taxon>Pseudomonadati</taxon>
        <taxon>Pseudomonadota</taxon>
        <taxon>Alphaproteobacteria</taxon>
        <taxon>Hyphomicrobiales</taxon>
        <taxon>Rhizobiaceae</taxon>
        <taxon>Sinorhizobium/Ensifer group</taxon>
        <taxon>Sinorhizobium</taxon>
    </lineage>
</organism>
<evidence type="ECO:0000256" key="4">
    <source>
        <dbReference type="ARBA" id="ARBA00023002"/>
    </source>
</evidence>
<comment type="cofactor">
    <cofactor evidence="1 6">
        <name>Zn(2+)</name>
        <dbReference type="ChEBI" id="CHEBI:29105"/>
    </cofactor>
</comment>
<evidence type="ECO:0000259" key="7">
    <source>
        <dbReference type="SMART" id="SM00829"/>
    </source>
</evidence>
<keyword evidence="4" id="KW-0560">Oxidoreductase</keyword>
<feature type="domain" description="Enoyl reductase (ER)" evidence="7">
    <location>
        <begin position="11"/>
        <end position="366"/>
    </location>
</feature>
<dbReference type="GO" id="GO:0051903">
    <property type="term" value="F:S-(hydroxymethyl)glutathione dehydrogenase [NAD(P)+] activity"/>
    <property type="evidence" value="ECO:0007669"/>
    <property type="project" value="TreeGrafter"/>
</dbReference>
<keyword evidence="2 6" id="KW-0479">Metal-binding</keyword>
<sequence>MINSQAAICVAPNEPLEVDTVTVDGPQTGEVLVEIVASGLCHTDLTALEGINASSVYPLIPGHEGAGRVVEVGNGVTSLVPGDHVIPLYGPECGECSMCRSKRTNLCWTIKPTRDRGVLPNGSPRFRRGQEPIHHFMGTSTLSRYTVVPEIALANIRKDAPLDKVCLFGCGVTTGVGAALAHVREGDAVAVFGLGGIGVNIIQGARIAGASRIIGIDISRNKTELAKIYGMTDLIVPGEEVADPVAAIRDLTGGGVDVAFECTGLLKVMRQSLDCCKPAWGTSVLLGVEPAGAELSFPPVQVRYGKSILGSYFGGIKGRSELPALIDRFMQGEIDIDRQITHRLALRQVNEGFELMRNGVSVRSVVMFE</sequence>
<dbReference type="InterPro" id="IPR011032">
    <property type="entry name" value="GroES-like_sf"/>
</dbReference>
<proteinExistence type="inferred from homology"/>
<keyword evidence="5" id="KW-0520">NAD</keyword>
<evidence type="ECO:0000313" key="9">
    <source>
        <dbReference type="Proteomes" id="UP000439983"/>
    </source>
</evidence>
<comment type="caution">
    <text evidence="8">The sequence shown here is derived from an EMBL/GenBank/DDBJ whole genome shotgun (WGS) entry which is preliminary data.</text>
</comment>
<dbReference type="SMART" id="SM00829">
    <property type="entry name" value="PKS_ER"/>
    <property type="match status" value="1"/>
</dbReference>
<dbReference type="FunFam" id="3.40.50.720:FF:000003">
    <property type="entry name" value="S-(hydroxymethyl)glutathione dehydrogenase"/>
    <property type="match status" value="1"/>
</dbReference>
<dbReference type="GO" id="GO:0008270">
    <property type="term" value="F:zinc ion binding"/>
    <property type="evidence" value="ECO:0007669"/>
    <property type="project" value="InterPro"/>
</dbReference>
<gene>
    <name evidence="8" type="ORF">GHK62_03865</name>
</gene>
<dbReference type="EMBL" id="WITC01000021">
    <property type="protein sequence ID" value="MQX13927.1"/>
    <property type="molecule type" value="Genomic_DNA"/>
</dbReference>
<accession>A0A6N7L7S3</accession>
<dbReference type="Gene3D" id="3.90.180.10">
    <property type="entry name" value="Medium-chain alcohol dehydrogenases, catalytic domain"/>
    <property type="match status" value="1"/>
</dbReference>
<dbReference type="SUPFAM" id="SSF51735">
    <property type="entry name" value="NAD(P)-binding Rossmann-fold domains"/>
    <property type="match status" value="1"/>
</dbReference>
<dbReference type="GO" id="GO:0005829">
    <property type="term" value="C:cytosol"/>
    <property type="evidence" value="ECO:0007669"/>
    <property type="project" value="TreeGrafter"/>
</dbReference>
<dbReference type="GO" id="GO:0046294">
    <property type="term" value="P:formaldehyde catabolic process"/>
    <property type="evidence" value="ECO:0007669"/>
    <property type="project" value="TreeGrafter"/>
</dbReference>
<dbReference type="PANTHER" id="PTHR43880:SF12">
    <property type="entry name" value="ALCOHOL DEHYDROGENASE CLASS-3"/>
    <property type="match status" value="1"/>
</dbReference>
<evidence type="ECO:0000256" key="6">
    <source>
        <dbReference type="RuleBase" id="RU361277"/>
    </source>
</evidence>
<evidence type="ECO:0000256" key="5">
    <source>
        <dbReference type="ARBA" id="ARBA00023027"/>
    </source>
</evidence>
<evidence type="ECO:0000313" key="8">
    <source>
        <dbReference type="EMBL" id="MQX13927.1"/>
    </source>
</evidence>
<reference evidence="8 9" key="1">
    <citation type="journal article" date="2013" name="Genome Biol.">
        <title>Comparative genomics of the core and accessory genomes of 48 Sinorhizobium strains comprising five genospecies.</title>
        <authorList>
            <person name="Sugawara M."/>
            <person name="Epstein B."/>
            <person name="Badgley B.D."/>
            <person name="Unno T."/>
            <person name="Xu L."/>
            <person name="Reese J."/>
            <person name="Gyaneshwar P."/>
            <person name="Denny R."/>
            <person name="Mudge J."/>
            <person name="Bharti A.K."/>
            <person name="Farmer A.D."/>
            <person name="May G.D."/>
            <person name="Woodward J.E."/>
            <person name="Medigue C."/>
            <person name="Vallenet D."/>
            <person name="Lajus A."/>
            <person name="Rouy Z."/>
            <person name="Martinez-Vaz B."/>
            <person name="Tiffin P."/>
            <person name="Young N.D."/>
            <person name="Sadowsky M.J."/>
        </authorList>
    </citation>
    <scope>NUCLEOTIDE SEQUENCE [LARGE SCALE GENOMIC DNA]</scope>
    <source>
        <strain evidence="8 9">USDA4894</strain>
    </source>
</reference>
<dbReference type="InterPro" id="IPR013149">
    <property type="entry name" value="ADH-like_C"/>
</dbReference>
<dbReference type="InterPro" id="IPR036291">
    <property type="entry name" value="NAD(P)-bd_dom_sf"/>
</dbReference>
<keyword evidence="3 6" id="KW-0862">Zinc</keyword>
<evidence type="ECO:0000256" key="2">
    <source>
        <dbReference type="ARBA" id="ARBA00022723"/>
    </source>
</evidence>
<dbReference type="SUPFAM" id="SSF50129">
    <property type="entry name" value="GroES-like"/>
    <property type="match status" value="2"/>
</dbReference>
<dbReference type="InterPro" id="IPR002328">
    <property type="entry name" value="ADH_Zn_CS"/>
</dbReference>
<evidence type="ECO:0000256" key="1">
    <source>
        <dbReference type="ARBA" id="ARBA00001947"/>
    </source>
</evidence>
<dbReference type="PANTHER" id="PTHR43880">
    <property type="entry name" value="ALCOHOL DEHYDROGENASE"/>
    <property type="match status" value="1"/>
</dbReference>
<dbReference type="InterPro" id="IPR020843">
    <property type="entry name" value="ER"/>
</dbReference>
<dbReference type="InterPro" id="IPR013154">
    <property type="entry name" value="ADH-like_N"/>
</dbReference>
<dbReference type="Proteomes" id="UP000439983">
    <property type="component" value="Unassembled WGS sequence"/>
</dbReference>
<dbReference type="Pfam" id="PF00107">
    <property type="entry name" value="ADH_zinc_N"/>
    <property type="match status" value="1"/>
</dbReference>
<dbReference type="OrthoDB" id="9770544at2"/>
<dbReference type="AlphaFoldDB" id="A0A6N7L7S3"/>
<keyword evidence="9" id="KW-1185">Reference proteome</keyword>
<comment type="similarity">
    <text evidence="6">Belongs to the zinc-containing alcohol dehydrogenase family.</text>
</comment>
<dbReference type="Gene3D" id="3.40.50.720">
    <property type="entry name" value="NAD(P)-binding Rossmann-like Domain"/>
    <property type="match status" value="1"/>
</dbReference>
<dbReference type="PROSITE" id="PS00059">
    <property type="entry name" value="ADH_ZINC"/>
    <property type="match status" value="1"/>
</dbReference>
<dbReference type="Pfam" id="PF08240">
    <property type="entry name" value="ADH_N"/>
    <property type="match status" value="1"/>
</dbReference>
<protein>
    <submittedName>
        <fullName evidence="8">Alcohol dehydrogenase catalytic domain-containing protein</fullName>
    </submittedName>
</protein>
<evidence type="ECO:0000256" key="3">
    <source>
        <dbReference type="ARBA" id="ARBA00022833"/>
    </source>
</evidence>